<comment type="caution">
    <text evidence="1">The sequence shown here is derived from an EMBL/GenBank/DDBJ whole genome shotgun (WGS) entry which is preliminary data.</text>
</comment>
<organism evidence="1 2">
    <name type="scientific">Anabaena azotica FACHB-119</name>
    <dbReference type="NCBI Taxonomy" id="947527"/>
    <lineage>
        <taxon>Bacteria</taxon>
        <taxon>Bacillati</taxon>
        <taxon>Cyanobacteriota</taxon>
        <taxon>Cyanophyceae</taxon>
        <taxon>Nostocales</taxon>
        <taxon>Nostocaceae</taxon>
        <taxon>Anabaena</taxon>
        <taxon>Anabaena azotica</taxon>
    </lineage>
</organism>
<gene>
    <name evidence="1" type="ORF">H6G83_31240</name>
</gene>
<reference evidence="1 2" key="1">
    <citation type="journal article" date="2020" name="ISME J.">
        <title>Comparative genomics reveals insights into cyanobacterial evolution and habitat adaptation.</title>
        <authorList>
            <person name="Chen M.Y."/>
            <person name="Teng W.K."/>
            <person name="Zhao L."/>
            <person name="Hu C.X."/>
            <person name="Zhou Y.K."/>
            <person name="Han B.P."/>
            <person name="Song L.R."/>
            <person name="Shu W.S."/>
        </authorList>
    </citation>
    <scope>NUCLEOTIDE SEQUENCE [LARGE SCALE GENOMIC DNA]</scope>
    <source>
        <strain evidence="1 2">FACHB-119</strain>
    </source>
</reference>
<dbReference type="InterPro" id="IPR029016">
    <property type="entry name" value="GAF-like_dom_sf"/>
</dbReference>
<dbReference type="RefSeq" id="WP_190479429.1">
    <property type="nucleotide sequence ID" value="NZ_JACJSG010000067.1"/>
</dbReference>
<dbReference type="EMBL" id="JACJSG010000067">
    <property type="protein sequence ID" value="MBD2505026.1"/>
    <property type="molecule type" value="Genomic_DNA"/>
</dbReference>
<dbReference type="Gene3D" id="3.30.450.40">
    <property type="match status" value="1"/>
</dbReference>
<protein>
    <submittedName>
        <fullName evidence="1">Sigma-54-dependent Fis family transcriptional regulator</fullName>
    </submittedName>
</protein>
<evidence type="ECO:0000313" key="1">
    <source>
        <dbReference type="EMBL" id="MBD2505026.1"/>
    </source>
</evidence>
<dbReference type="Proteomes" id="UP000661112">
    <property type="component" value="Unassembled WGS sequence"/>
</dbReference>
<accession>A0ABR8DFY7</accession>
<keyword evidence="2" id="KW-1185">Reference proteome</keyword>
<sequence length="398" mass="44474">MSTLEHDPLEAGRVYKSIGALPEKMLRSTIYRAWERSHLQGADPRALQAEKLSSLETERLVQQHSHLLNAVRPYFQILSQAAGKEPHAVMLSDRQAVLLGLAGDEQTINTESFPQAGSLLSESVAGANGIGTPLAEENYVEIVAAEHFIDGFQPFTCQGIPLRNEKQEIVGILSISSQRQDAGQRLKEILLCASRAIEAEFLITNLEADIHRVLVSQPDDYQSLEKLRQDIIQAHHAARLKLEVSSRMVAVNRLDYAKQLLQQAGKSIRIFQYQVAIWRNLASSEVGCVEAISLTDTIQDLVELLSTETAIRQVEVITNWQEPITVITESATLLRRLLRYFLQSLEKAGKGGTIEITAHRMINSEIIVVKFMPIAVLNTYTEPTPLIFFLPATIKKYE</sequence>
<proteinExistence type="predicted"/>
<evidence type="ECO:0000313" key="2">
    <source>
        <dbReference type="Proteomes" id="UP000661112"/>
    </source>
</evidence>
<name>A0ABR8DFY7_9NOST</name>